<name>A0AAE0TMV5_9PEZI</name>
<protein>
    <submittedName>
        <fullName evidence="1">Uncharacterized protein</fullName>
    </submittedName>
</protein>
<dbReference type="AlphaFoldDB" id="A0AAE0TMV5"/>
<dbReference type="EMBL" id="JAUTXT010000081">
    <property type="protein sequence ID" value="KAK3669499.1"/>
    <property type="molecule type" value="Genomic_DNA"/>
</dbReference>
<organism evidence="1 2">
    <name type="scientific">Recurvomyces mirabilis</name>
    <dbReference type="NCBI Taxonomy" id="574656"/>
    <lineage>
        <taxon>Eukaryota</taxon>
        <taxon>Fungi</taxon>
        <taxon>Dikarya</taxon>
        <taxon>Ascomycota</taxon>
        <taxon>Pezizomycotina</taxon>
        <taxon>Dothideomycetes</taxon>
        <taxon>Dothideomycetidae</taxon>
        <taxon>Mycosphaerellales</taxon>
        <taxon>Teratosphaeriaceae</taxon>
        <taxon>Recurvomyces</taxon>
    </lineage>
</organism>
<accession>A0AAE0TMV5</accession>
<evidence type="ECO:0000313" key="2">
    <source>
        <dbReference type="Proteomes" id="UP001274830"/>
    </source>
</evidence>
<keyword evidence="2" id="KW-1185">Reference proteome</keyword>
<sequence length="822" mass="92372">MQNLSRKVVIPDDLMGRKVFLHTASSYKRSSTQTDYVRVNDTGRITTTPNVPFHIGVLIKGQQHHKIVDLRCVDFGAPPHPIGRFAFIRENCTATDGSRVAMNTIGKVVSQGQNETVIKIRDKDGKTIEVACKWLQFGAPADAVGRTFRCVQRYNDNGFRLEEASYGVVESIDARGWRVKVRVMGHNGGTGHVTADRLEFGGHGSGWRLARGGKFSSTFGKIEGWDYRRQLLTLLETMYEDRALVDEKNPRYWKLLDNDPKRQSLAIMIYKGTPDKLVKLYDNAVKTKKKITMLDIRNACPKVQKSDKLAAVYLQLCHGFTEGPRQGHKPYHYGGQSIDVAHRTISHLSDPKTKKKPSYYSTHYDVFRAADEVDTVMLYKDGRGSSTTMFPDDRLKLDLIEQVKILLLKMTKASQLTKTVDITGLQSEVQQEAVKASSFSHNSRVLNAIAERSFEKSGWVGLGQNPFDCQDGLNTLQPIGRESALPDYESVLWSRTKLNDRCVFRRAPITIAKNGNQKMLFSFAKARGEVSETVTLTVNDDIQEPSLGEKVWVQIEIMDKGLHACPYAALPLAGGWSNWEEALGVGITIFWQTKGQWFSRNVRSQGYAIDNTIQGGVGLLSSVIALKHHLQRQEMQSPPPPFAAPRLASVVDMKFDFFHQTVTTRRVMEVTKLTNIGTAFSKSKPILERLAAEVKQASNNKSLNLSARQRVKCDRCATSEDYVKGKVKQCYAVTGSDKCQRCWVCGLECSFTRQDTLMGPRYPGHIGGPNFQKIYSALFYNRSTATERMKQVHEISDPGFVEIDLKTEQMKADVAVEMLDRQ</sequence>
<gene>
    <name evidence="1" type="ORF">LTR78_010600</name>
</gene>
<comment type="caution">
    <text evidence="1">The sequence shown here is derived from an EMBL/GenBank/DDBJ whole genome shotgun (WGS) entry which is preliminary data.</text>
</comment>
<dbReference type="Proteomes" id="UP001274830">
    <property type="component" value="Unassembled WGS sequence"/>
</dbReference>
<reference evidence="1" key="1">
    <citation type="submission" date="2023-07" db="EMBL/GenBank/DDBJ databases">
        <title>Black Yeasts Isolated from many extreme environments.</title>
        <authorList>
            <person name="Coleine C."/>
            <person name="Stajich J.E."/>
            <person name="Selbmann L."/>
        </authorList>
    </citation>
    <scope>NUCLEOTIDE SEQUENCE</scope>
    <source>
        <strain evidence="1">CCFEE 5485</strain>
    </source>
</reference>
<proteinExistence type="predicted"/>
<evidence type="ECO:0000313" key="1">
    <source>
        <dbReference type="EMBL" id="KAK3669499.1"/>
    </source>
</evidence>